<proteinExistence type="predicted"/>
<evidence type="ECO:0000259" key="3">
    <source>
        <dbReference type="PROSITE" id="PS50157"/>
    </source>
</evidence>
<gene>
    <name evidence="4" type="ORF">MEDL_21485</name>
</gene>
<dbReference type="OrthoDB" id="6203105at2759"/>
<dbReference type="GO" id="GO:0034244">
    <property type="term" value="P:negative regulation of transcription elongation by RNA polymerase II"/>
    <property type="evidence" value="ECO:0007669"/>
    <property type="project" value="TreeGrafter"/>
</dbReference>
<dbReference type="Gene3D" id="3.30.160.60">
    <property type="entry name" value="Classic Zinc Finger"/>
    <property type="match status" value="1"/>
</dbReference>
<feature type="region of interest" description="Disordered" evidence="2">
    <location>
        <begin position="31"/>
        <end position="55"/>
    </location>
</feature>
<dbReference type="InterPro" id="IPR013087">
    <property type="entry name" value="Znf_C2H2_type"/>
</dbReference>
<dbReference type="GO" id="GO:0008270">
    <property type="term" value="F:zinc ion binding"/>
    <property type="evidence" value="ECO:0007669"/>
    <property type="project" value="UniProtKB-KW"/>
</dbReference>
<evidence type="ECO:0000256" key="1">
    <source>
        <dbReference type="PROSITE-ProRule" id="PRU00042"/>
    </source>
</evidence>
<feature type="domain" description="C2H2-type" evidence="3">
    <location>
        <begin position="62"/>
        <end position="86"/>
    </location>
</feature>
<dbReference type="Pfam" id="PF06209">
    <property type="entry name" value="COBRA1"/>
    <property type="match status" value="1"/>
</dbReference>
<dbReference type="EMBL" id="CAJPWZ010001072">
    <property type="protein sequence ID" value="CAG2207230.1"/>
    <property type="molecule type" value="Genomic_DNA"/>
</dbReference>
<evidence type="ECO:0000313" key="5">
    <source>
        <dbReference type="Proteomes" id="UP000683360"/>
    </source>
</evidence>
<keyword evidence="1" id="KW-0479">Metal-binding</keyword>
<protein>
    <submittedName>
        <fullName evidence="4">COBRA1</fullName>
    </submittedName>
</protein>
<keyword evidence="5" id="KW-1185">Reference proteome</keyword>
<comment type="caution">
    <text evidence="4">The sequence shown here is derived from an EMBL/GenBank/DDBJ whole genome shotgun (WGS) entry which is preliminary data.</text>
</comment>
<keyword evidence="1" id="KW-0863">Zinc-finger</keyword>
<dbReference type="SMART" id="SM00355">
    <property type="entry name" value="ZnF_C2H2"/>
    <property type="match status" value="1"/>
</dbReference>
<dbReference type="GO" id="GO:0032021">
    <property type="term" value="C:NELF complex"/>
    <property type="evidence" value="ECO:0007669"/>
    <property type="project" value="TreeGrafter"/>
</dbReference>
<reference evidence="4" key="1">
    <citation type="submission" date="2021-03" db="EMBL/GenBank/DDBJ databases">
        <authorList>
            <person name="Bekaert M."/>
        </authorList>
    </citation>
    <scope>NUCLEOTIDE SEQUENCE</scope>
</reference>
<dbReference type="AlphaFoldDB" id="A0A8S3RKF3"/>
<evidence type="ECO:0000256" key="2">
    <source>
        <dbReference type="SAM" id="MobiDB-lite"/>
    </source>
</evidence>
<dbReference type="PANTHER" id="PTHR13503:SF3">
    <property type="entry name" value="NEGATIVE ELONGATION FACTOR B"/>
    <property type="match status" value="1"/>
</dbReference>
<dbReference type="PANTHER" id="PTHR13503">
    <property type="entry name" value="NEGATIVE ELONGATION FACTOR COMPLEX MEMBER B"/>
    <property type="match status" value="1"/>
</dbReference>
<dbReference type="SUPFAM" id="SSF57667">
    <property type="entry name" value="beta-beta-alpha zinc fingers"/>
    <property type="match status" value="1"/>
</dbReference>
<dbReference type="PROSITE" id="PS50157">
    <property type="entry name" value="ZINC_FINGER_C2H2_2"/>
    <property type="match status" value="1"/>
</dbReference>
<name>A0A8S3RKF3_MYTED</name>
<sequence>MSSKSDFLSWDDSDLNLDLLLGDFTASDIESEDDYVPPAKTAKPQKEATTASANNSERQALYQCSDCDKTYSSVSGFRGHLRTKHSLSSIKVLEELSENLTNRIAELATSEQKNRFTTLESLLEKCFPVIRVKNLRPVVMSILKHLPKIDDKYLTKILEDKELYSEAAEKLRGKFGRKIKHFLEMKSPLYFHNI</sequence>
<dbReference type="Proteomes" id="UP000683360">
    <property type="component" value="Unassembled WGS sequence"/>
</dbReference>
<keyword evidence="1" id="KW-0862">Zinc</keyword>
<dbReference type="InterPro" id="IPR010405">
    <property type="entry name" value="COBRA1"/>
</dbReference>
<organism evidence="4 5">
    <name type="scientific">Mytilus edulis</name>
    <name type="common">Blue mussel</name>
    <dbReference type="NCBI Taxonomy" id="6550"/>
    <lineage>
        <taxon>Eukaryota</taxon>
        <taxon>Metazoa</taxon>
        <taxon>Spiralia</taxon>
        <taxon>Lophotrochozoa</taxon>
        <taxon>Mollusca</taxon>
        <taxon>Bivalvia</taxon>
        <taxon>Autobranchia</taxon>
        <taxon>Pteriomorphia</taxon>
        <taxon>Mytilida</taxon>
        <taxon>Mytiloidea</taxon>
        <taxon>Mytilidae</taxon>
        <taxon>Mytilinae</taxon>
        <taxon>Mytilus</taxon>
    </lineage>
</organism>
<dbReference type="PROSITE" id="PS00028">
    <property type="entry name" value="ZINC_FINGER_C2H2_1"/>
    <property type="match status" value="1"/>
</dbReference>
<evidence type="ECO:0000313" key="4">
    <source>
        <dbReference type="EMBL" id="CAG2207230.1"/>
    </source>
</evidence>
<dbReference type="InterPro" id="IPR036236">
    <property type="entry name" value="Znf_C2H2_sf"/>
</dbReference>
<accession>A0A8S3RKF3</accession>